<dbReference type="InterPro" id="IPR011333">
    <property type="entry name" value="SKP1/BTB/POZ_sf"/>
</dbReference>
<evidence type="ECO:0000313" key="1">
    <source>
        <dbReference type="EMBL" id="TDL30239.1"/>
    </source>
</evidence>
<dbReference type="Gene3D" id="3.30.710.10">
    <property type="entry name" value="Potassium Channel Kv1.1, Chain A"/>
    <property type="match status" value="1"/>
</dbReference>
<sequence>MLVSRSRHYYPDGTTVFQVENTLYRLHASLLQQRSPIFRHMFSVPPGTNASEGKDDSAPICLHGVKSSDFDHLCFYPFGCFVKHSSSEDFLVALIKLSTLYDIEDGREYAIAQFPTSPTWRPALQLHIARSYRVEDWIEPAFRQLIANPTISMPWCDAELLGLPTYHLVVQTITKVEAQQKLLAFYPAEMKEWIFCTTPENCTSCWELGWWNHVARHLLHPDAALSGQKMTELLGSIKIPGMCHHCQGETVSSLVENGALLMEEAFISEAIQQLDMF</sequence>
<evidence type="ECO:0008006" key="3">
    <source>
        <dbReference type="Google" id="ProtNLM"/>
    </source>
</evidence>
<proteinExistence type="predicted"/>
<evidence type="ECO:0000313" key="2">
    <source>
        <dbReference type="Proteomes" id="UP000294933"/>
    </source>
</evidence>
<accession>A0A4R5XGA3</accession>
<organism evidence="1 2">
    <name type="scientific">Rickenella mellea</name>
    <dbReference type="NCBI Taxonomy" id="50990"/>
    <lineage>
        <taxon>Eukaryota</taxon>
        <taxon>Fungi</taxon>
        <taxon>Dikarya</taxon>
        <taxon>Basidiomycota</taxon>
        <taxon>Agaricomycotina</taxon>
        <taxon>Agaricomycetes</taxon>
        <taxon>Hymenochaetales</taxon>
        <taxon>Rickenellaceae</taxon>
        <taxon>Rickenella</taxon>
    </lineage>
</organism>
<protein>
    <recommendedName>
        <fullName evidence="3">BTB domain-containing protein</fullName>
    </recommendedName>
</protein>
<dbReference type="AlphaFoldDB" id="A0A4R5XGA3"/>
<dbReference type="VEuPathDB" id="FungiDB:BD410DRAFT_710334"/>
<dbReference type="EMBL" id="ML170156">
    <property type="protein sequence ID" value="TDL30239.1"/>
    <property type="molecule type" value="Genomic_DNA"/>
</dbReference>
<dbReference type="OrthoDB" id="2804507at2759"/>
<gene>
    <name evidence="1" type="ORF">BD410DRAFT_710334</name>
</gene>
<keyword evidence="2" id="KW-1185">Reference proteome</keyword>
<reference evidence="1 2" key="1">
    <citation type="submission" date="2018-06" db="EMBL/GenBank/DDBJ databases">
        <title>A transcriptomic atlas of mushroom development highlights an independent origin of complex multicellularity.</title>
        <authorList>
            <consortium name="DOE Joint Genome Institute"/>
            <person name="Krizsan K."/>
            <person name="Almasi E."/>
            <person name="Merenyi Z."/>
            <person name="Sahu N."/>
            <person name="Viragh M."/>
            <person name="Koszo T."/>
            <person name="Mondo S."/>
            <person name="Kiss B."/>
            <person name="Balint B."/>
            <person name="Kues U."/>
            <person name="Barry K."/>
            <person name="Hegedus J.C."/>
            <person name="Henrissat B."/>
            <person name="Johnson J."/>
            <person name="Lipzen A."/>
            <person name="Ohm R."/>
            <person name="Nagy I."/>
            <person name="Pangilinan J."/>
            <person name="Yan J."/>
            <person name="Xiong Y."/>
            <person name="Grigoriev I.V."/>
            <person name="Hibbett D.S."/>
            <person name="Nagy L.G."/>
        </authorList>
    </citation>
    <scope>NUCLEOTIDE SEQUENCE [LARGE SCALE GENOMIC DNA]</scope>
    <source>
        <strain evidence="1 2">SZMC22713</strain>
    </source>
</reference>
<dbReference type="STRING" id="50990.A0A4R5XGA3"/>
<dbReference type="Proteomes" id="UP000294933">
    <property type="component" value="Unassembled WGS sequence"/>
</dbReference>
<name>A0A4R5XGA3_9AGAM</name>